<dbReference type="GO" id="GO:0022857">
    <property type="term" value="F:transmembrane transporter activity"/>
    <property type="evidence" value="ECO:0007669"/>
    <property type="project" value="InterPro"/>
</dbReference>
<evidence type="ECO:0000256" key="2">
    <source>
        <dbReference type="ARBA" id="ARBA00022448"/>
    </source>
</evidence>
<proteinExistence type="predicted"/>
<feature type="transmembrane region" description="Helical" evidence="7">
    <location>
        <begin position="391"/>
        <end position="408"/>
    </location>
</feature>
<feature type="transmembrane region" description="Helical" evidence="7">
    <location>
        <begin position="48"/>
        <end position="68"/>
    </location>
</feature>
<keyword evidence="10" id="KW-1185">Reference proteome</keyword>
<name>A0A316D7U0_9BACL</name>
<feature type="transmembrane region" description="Helical" evidence="7">
    <location>
        <begin position="138"/>
        <end position="164"/>
    </location>
</feature>
<evidence type="ECO:0000259" key="8">
    <source>
        <dbReference type="PROSITE" id="PS50850"/>
    </source>
</evidence>
<keyword evidence="4 7" id="KW-0812">Transmembrane</keyword>
<organism evidence="9 10">
    <name type="scientific">Tumebacillus permanentifrigoris</name>
    <dbReference type="NCBI Taxonomy" id="378543"/>
    <lineage>
        <taxon>Bacteria</taxon>
        <taxon>Bacillati</taxon>
        <taxon>Bacillota</taxon>
        <taxon>Bacilli</taxon>
        <taxon>Bacillales</taxon>
        <taxon>Alicyclobacillaceae</taxon>
        <taxon>Tumebacillus</taxon>
    </lineage>
</organism>
<protein>
    <submittedName>
        <fullName evidence="9">Putative MFS family arabinose efflux permease</fullName>
    </submittedName>
</protein>
<evidence type="ECO:0000313" key="9">
    <source>
        <dbReference type="EMBL" id="PWK11491.1"/>
    </source>
</evidence>
<dbReference type="CDD" id="cd06173">
    <property type="entry name" value="MFS_MefA_like"/>
    <property type="match status" value="1"/>
</dbReference>
<dbReference type="InterPro" id="IPR036259">
    <property type="entry name" value="MFS_trans_sf"/>
</dbReference>
<dbReference type="PANTHER" id="PTHR23513">
    <property type="entry name" value="INTEGRAL MEMBRANE EFFLUX PROTEIN-RELATED"/>
    <property type="match status" value="1"/>
</dbReference>
<dbReference type="OrthoDB" id="9775268at2"/>
<evidence type="ECO:0000256" key="4">
    <source>
        <dbReference type="ARBA" id="ARBA00022692"/>
    </source>
</evidence>
<feature type="transmembrane region" description="Helical" evidence="7">
    <location>
        <begin position="16"/>
        <end position="42"/>
    </location>
</feature>
<dbReference type="SUPFAM" id="SSF103473">
    <property type="entry name" value="MFS general substrate transporter"/>
    <property type="match status" value="1"/>
</dbReference>
<feature type="transmembrane region" description="Helical" evidence="7">
    <location>
        <begin position="100"/>
        <end position="117"/>
    </location>
</feature>
<evidence type="ECO:0000256" key="5">
    <source>
        <dbReference type="ARBA" id="ARBA00022989"/>
    </source>
</evidence>
<dbReference type="PRINTS" id="PR01988">
    <property type="entry name" value="EXPORTERBACE"/>
</dbReference>
<reference evidence="9 10" key="1">
    <citation type="submission" date="2018-05" db="EMBL/GenBank/DDBJ databases">
        <title>Genomic Encyclopedia of Type Strains, Phase IV (KMG-IV): sequencing the most valuable type-strain genomes for metagenomic binning, comparative biology and taxonomic classification.</title>
        <authorList>
            <person name="Goeker M."/>
        </authorList>
    </citation>
    <scope>NUCLEOTIDE SEQUENCE [LARGE SCALE GENOMIC DNA]</scope>
    <source>
        <strain evidence="9 10">DSM 18773</strain>
    </source>
</reference>
<dbReference type="InterPro" id="IPR020846">
    <property type="entry name" value="MFS_dom"/>
</dbReference>
<dbReference type="Gene3D" id="1.20.1250.20">
    <property type="entry name" value="MFS general substrate transporter like domains"/>
    <property type="match status" value="1"/>
</dbReference>
<keyword evidence="5 7" id="KW-1133">Transmembrane helix</keyword>
<dbReference type="RefSeq" id="WP_109689632.1">
    <property type="nucleotide sequence ID" value="NZ_QGGL01000010.1"/>
</dbReference>
<keyword evidence="3" id="KW-1003">Cell membrane</keyword>
<accession>A0A316D7U0</accession>
<dbReference type="InterPro" id="IPR022324">
    <property type="entry name" value="Bacilysin_exporter_BacE_put"/>
</dbReference>
<evidence type="ECO:0000256" key="7">
    <source>
        <dbReference type="SAM" id="Phobius"/>
    </source>
</evidence>
<dbReference type="InterPro" id="IPR011701">
    <property type="entry name" value="MFS"/>
</dbReference>
<keyword evidence="6 7" id="KW-0472">Membrane</keyword>
<feature type="transmembrane region" description="Helical" evidence="7">
    <location>
        <begin position="269"/>
        <end position="287"/>
    </location>
</feature>
<feature type="domain" description="Major facilitator superfamily (MFS) profile" evidence="8">
    <location>
        <begin position="8"/>
        <end position="413"/>
    </location>
</feature>
<keyword evidence="2" id="KW-0813">Transport</keyword>
<feature type="transmembrane region" description="Helical" evidence="7">
    <location>
        <begin position="233"/>
        <end position="257"/>
    </location>
</feature>
<comment type="caution">
    <text evidence="9">The sequence shown here is derived from an EMBL/GenBank/DDBJ whole genome shotgun (WGS) entry which is preliminary data.</text>
</comment>
<dbReference type="AlphaFoldDB" id="A0A316D7U0"/>
<evidence type="ECO:0000256" key="1">
    <source>
        <dbReference type="ARBA" id="ARBA00004651"/>
    </source>
</evidence>
<gene>
    <name evidence="9" type="ORF">C7459_11020</name>
</gene>
<feature type="transmembrane region" description="Helical" evidence="7">
    <location>
        <begin position="323"/>
        <end position="346"/>
    </location>
</feature>
<dbReference type="PROSITE" id="PS50850">
    <property type="entry name" value="MFS"/>
    <property type="match status" value="1"/>
</dbReference>
<dbReference type="PANTHER" id="PTHR23513:SF6">
    <property type="entry name" value="MAJOR FACILITATOR SUPERFAMILY ASSOCIATED DOMAIN-CONTAINING PROTEIN"/>
    <property type="match status" value="1"/>
</dbReference>
<dbReference type="GO" id="GO:0005886">
    <property type="term" value="C:plasma membrane"/>
    <property type="evidence" value="ECO:0007669"/>
    <property type="project" value="UniProtKB-SubCell"/>
</dbReference>
<dbReference type="Pfam" id="PF07690">
    <property type="entry name" value="MFS_1"/>
    <property type="match status" value="1"/>
</dbReference>
<feature type="transmembrane region" description="Helical" evidence="7">
    <location>
        <begin position="366"/>
        <end position="385"/>
    </location>
</feature>
<sequence length="424" mass="46172">MSRQWTVPFRYKGFRWFFLGQSITTLGDWISYVILPVLLYHINNDPKLIGLLMLCRFLPSIFVAPFVGRVLRKFSTLRVMIAADVLQGICYLMFLYTTNVWIIFLLQILIALGMAFYRPGRVTLIPKLVPEESLLARANSYIFGVSQFMMLLGPAIGGLIFGILGLQIGIVFNAATFWISALTLMFVRVDEQGASEQGAAQSQDAQPQAQSAEPEKTFRAKLGFLIGDQTRQLLLFIVIGDVVGSMGFGALNVMFPIVSSDVFGSPQEVYGYLMSALGGGLFLGTMWGPTLMKKISSDLLFCLAMIAGGACVIAFGWSGLVLLSVAMIFLIGIWNGIQDNALITFIQTATSERGDTADVFSIYQGLISATIAVAMIGSTSLASVVGVSKTIVIMGLIPLLIGLCTVAARTRLREKMGKTNNLTL</sequence>
<feature type="transmembrane region" description="Helical" evidence="7">
    <location>
        <begin position="299"/>
        <end position="317"/>
    </location>
</feature>
<evidence type="ECO:0000256" key="3">
    <source>
        <dbReference type="ARBA" id="ARBA00022475"/>
    </source>
</evidence>
<comment type="subcellular location">
    <subcellularLocation>
        <location evidence="1">Cell membrane</location>
        <topology evidence="1">Multi-pass membrane protein</topology>
    </subcellularLocation>
</comment>
<dbReference type="EMBL" id="QGGL01000010">
    <property type="protein sequence ID" value="PWK11491.1"/>
    <property type="molecule type" value="Genomic_DNA"/>
</dbReference>
<dbReference type="Proteomes" id="UP000245634">
    <property type="component" value="Unassembled WGS sequence"/>
</dbReference>
<evidence type="ECO:0000313" key="10">
    <source>
        <dbReference type="Proteomes" id="UP000245634"/>
    </source>
</evidence>
<evidence type="ECO:0000256" key="6">
    <source>
        <dbReference type="ARBA" id="ARBA00023136"/>
    </source>
</evidence>